<organism evidence="2 5">
    <name type="scientific">Myxococcus virescens</name>
    <dbReference type="NCBI Taxonomy" id="83456"/>
    <lineage>
        <taxon>Bacteria</taxon>
        <taxon>Pseudomonadati</taxon>
        <taxon>Myxococcota</taxon>
        <taxon>Myxococcia</taxon>
        <taxon>Myxococcales</taxon>
        <taxon>Cystobacterineae</taxon>
        <taxon>Myxococcaceae</taxon>
        <taxon>Myxococcus</taxon>
    </lineage>
</organism>
<sequence>MPNASSLTRTAQLNRDALLALLRQDLSSTRRIGVVMALVGAVLMLYGWSQRHQLMDAGRDELTELVAFFGWGAILLIAGLLVLWRGSRYTRNLVRSVKADARTPMLMTVLREEVPSDDDERVRFVATLYNVKEHRVALRDVRLRTGDMPMAYPYDEGVTKVPVEVYGRPGEGPVVIDAGWAFLLPSNLTYPWYK</sequence>
<keyword evidence="1" id="KW-0812">Transmembrane</keyword>
<keyword evidence="4" id="KW-1185">Reference proteome</keyword>
<dbReference type="EMBL" id="FNAJ01000001">
    <property type="protein sequence ID" value="SDD30169.1"/>
    <property type="molecule type" value="Genomic_DNA"/>
</dbReference>
<gene>
    <name evidence="2" type="ORF">MVI01_27730</name>
    <name evidence="3" type="ORF">SAMN04488504_101325</name>
</gene>
<name>A0A511HEA8_9BACT</name>
<feature type="transmembrane region" description="Helical" evidence="1">
    <location>
        <begin position="68"/>
        <end position="86"/>
    </location>
</feature>
<dbReference type="RefSeq" id="WP_090484646.1">
    <property type="nucleotide sequence ID" value="NZ_BJVY01000013.1"/>
</dbReference>
<evidence type="ECO:0000313" key="3">
    <source>
        <dbReference type="EMBL" id="SDD30169.1"/>
    </source>
</evidence>
<reference evidence="2 5" key="2">
    <citation type="submission" date="2019-07" db="EMBL/GenBank/DDBJ databases">
        <title>Whole genome shotgun sequence of Myxococcus virescens NBRC 100334.</title>
        <authorList>
            <person name="Hosoyama A."/>
            <person name="Uohara A."/>
            <person name="Ohji S."/>
            <person name="Ichikawa N."/>
        </authorList>
    </citation>
    <scope>NUCLEOTIDE SEQUENCE [LARGE SCALE GENOMIC DNA]</scope>
    <source>
        <strain evidence="2 5">NBRC 100334</strain>
    </source>
</reference>
<evidence type="ECO:0000313" key="2">
    <source>
        <dbReference type="EMBL" id="GEL70989.1"/>
    </source>
</evidence>
<evidence type="ECO:0000256" key="1">
    <source>
        <dbReference type="SAM" id="Phobius"/>
    </source>
</evidence>
<reference evidence="3 4" key="1">
    <citation type="submission" date="2016-10" db="EMBL/GenBank/DDBJ databases">
        <authorList>
            <person name="Varghese N."/>
            <person name="Submissions S."/>
        </authorList>
    </citation>
    <scope>NUCLEOTIDE SEQUENCE [LARGE SCALE GENOMIC DNA]</scope>
    <source>
        <strain evidence="3 4">DSM 2260</strain>
    </source>
</reference>
<proteinExistence type="predicted"/>
<keyword evidence="1" id="KW-1133">Transmembrane helix</keyword>
<feature type="transmembrane region" description="Helical" evidence="1">
    <location>
        <begin position="32"/>
        <end position="48"/>
    </location>
</feature>
<dbReference type="EMBL" id="BJVY01000013">
    <property type="protein sequence ID" value="GEL70989.1"/>
    <property type="molecule type" value="Genomic_DNA"/>
</dbReference>
<dbReference type="Proteomes" id="UP000198717">
    <property type="component" value="Unassembled WGS sequence"/>
</dbReference>
<evidence type="ECO:0000313" key="4">
    <source>
        <dbReference type="Proteomes" id="UP000198717"/>
    </source>
</evidence>
<dbReference type="AlphaFoldDB" id="A0A511HEA8"/>
<protein>
    <submittedName>
        <fullName evidence="2">Uncharacterized protein</fullName>
    </submittedName>
</protein>
<accession>A0A511HEA8</accession>
<evidence type="ECO:0000313" key="5">
    <source>
        <dbReference type="Proteomes" id="UP000321224"/>
    </source>
</evidence>
<comment type="caution">
    <text evidence="2">The sequence shown here is derived from an EMBL/GenBank/DDBJ whole genome shotgun (WGS) entry which is preliminary data.</text>
</comment>
<dbReference type="Proteomes" id="UP000321224">
    <property type="component" value="Unassembled WGS sequence"/>
</dbReference>
<keyword evidence="1" id="KW-0472">Membrane</keyword>